<keyword evidence="6 7" id="KW-0949">S-adenosyl-L-methionine</keyword>
<dbReference type="NCBIfam" id="TIGR00080">
    <property type="entry name" value="pimt"/>
    <property type="match status" value="1"/>
</dbReference>
<dbReference type="EC" id="2.1.1.77" evidence="7"/>
<dbReference type="Proteomes" id="UP000708576">
    <property type="component" value="Unassembled WGS sequence"/>
</dbReference>
<dbReference type="PROSITE" id="PS01279">
    <property type="entry name" value="PCMT"/>
    <property type="match status" value="1"/>
</dbReference>
<keyword evidence="3 7" id="KW-0963">Cytoplasm</keyword>
<evidence type="ECO:0000256" key="7">
    <source>
        <dbReference type="HAMAP-Rule" id="MF_00090"/>
    </source>
</evidence>
<sequence>MRQKMVQEQIINRGITDENVIDAMLTVPRHYFVPQIHKSKAYYDCPLPIGYNQTISQPYIVAFMTEKLKLSPDDKVLEIGTGSGYQAAILSQIVDSVFTIEIINQLATISHQKLKTAGYANIYCKAGDGYNGWPEHAPFNAIIVTAAPDQVPQPLLDQLAEGGRLIIPVGPTHDIQHLKIYKKERGKIKQKNLLTVRFVPFMRNSDL</sequence>
<reference evidence="8 9" key="1">
    <citation type="journal article" date="2015" name="Int. J. Syst. Evol. Microbiol.">
        <title>Carboxylicivirga linearis sp. nov., isolated from a sea cucumber culture pond.</title>
        <authorList>
            <person name="Wang F.Q."/>
            <person name="Zhou Y.X."/>
            <person name="Lin X.Z."/>
            <person name="Chen G.J."/>
            <person name="Du Z.J."/>
        </authorList>
    </citation>
    <scope>NUCLEOTIDE SEQUENCE [LARGE SCALE GENOMIC DNA]</scope>
    <source>
        <strain evidence="8 9">FB218</strain>
    </source>
</reference>
<keyword evidence="4 7" id="KW-0489">Methyltransferase</keyword>
<dbReference type="EMBL" id="JAGUCO010000009">
    <property type="protein sequence ID" value="MBS2099261.1"/>
    <property type="molecule type" value="Genomic_DNA"/>
</dbReference>
<comment type="subcellular location">
    <subcellularLocation>
        <location evidence="1 7">Cytoplasm</location>
    </subcellularLocation>
</comment>
<accession>A0ABS5JWH4</accession>
<evidence type="ECO:0000256" key="3">
    <source>
        <dbReference type="ARBA" id="ARBA00022490"/>
    </source>
</evidence>
<dbReference type="SUPFAM" id="SSF53335">
    <property type="entry name" value="S-adenosyl-L-methionine-dependent methyltransferases"/>
    <property type="match status" value="1"/>
</dbReference>
<evidence type="ECO:0000256" key="6">
    <source>
        <dbReference type="ARBA" id="ARBA00022691"/>
    </source>
</evidence>
<dbReference type="PANTHER" id="PTHR11579:SF0">
    <property type="entry name" value="PROTEIN-L-ISOASPARTATE(D-ASPARTATE) O-METHYLTRANSFERASE"/>
    <property type="match status" value="1"/>
</dbReference>
<evidence type="ECO:0000256" key="1">
    <source>
        <dbReference type="ARBA" id="ARBA00004496"/>
    </source>
</evidence>
<protein>
    <recommendedName>
        <fullName evidence="7">Protein-L-isoaspartate O-methyltransferase</fullName>
        <ecNumber evidence="7">2.1.1.77</ecNumber>
    </recommendedName>
    <alternativeName>
        <fullName evidence="7">L-isoaspartyl protein carboxyl methyltransferase</fullName>
    </alternativeName>
    <alternativeName>
        <fullName evidence="7">Protein L-isoaspartyl methyltransferase</fullName>
    </alternativeName>
    <alternativeName>
        <fullName evidence="7">Protein-beta-aspartate methyltransferase</fullName>
        <shortName evidence="7">PIMT</shortName>
    </alternativeName>
</protein>
<gene>
    <name evidence="7" type="primary">pcm</name>
    <name evidence="8" type="ORF">KEM10_13290</name>
</gene>
<evidence type="ECO:0000313" key="9">
    <source>
        <dbReference type="Proteomes" id="UP000708576"/>
    </source>
</evidence>
<keyword evidence="9" id="KW-1185">Reference proteome</keyword>
<dbReference type="GO" id="GO:0032259">
    <property type="term" value="P:methylation"/>
    <property type="evidence" value="ECO:0007669"/>
    <property type="project" value="UniProtKB-KW"/>
</dbReference>
<comment type="function">
    <text evidence="7">Catalyzes the methyl esterification of L-isoaspartyl residues in peptides and proteins that result from spontaneous decomposition of normal L-aspartyl and L-asparaginyl residues. It plays a role in the repair and/or degradation of damaged proteins.</text>
</comment>
<dbReference type="InterPro" id="IPR000682">
    <property type="entry name" value="PCMT"/>
</dbReference>
<comment type="similarity">
    <text evidence="2 7">Belongs to the methyltransferase superfamily. L-isoaspartyl/D-aspartyl protein methyltransferase family.</text>
</comment>
<dbReference type="NCBIfam" id="NF001453">
    <property type="entry name" value="PRK00312.1"/>
    <property type="match status" value="1"/>
</dbReference>
<dbReference type="Gene3D" id="3.40.50.150">
    <property type="entry name" value="Vaccinia Virus protein VP39"/>
    <property type="match status" value="1"/>
</dbReference>
<dbReference type="InterPro" id="IPR029063">
    <property type="entry name" value="SAM-dependent_MTases_sf"/>
</dbReference>
<comment type="caution">
    <text evidence="8">The sequence shown here is derived from an EMBL/GenBank/DDBJ whole genome shotgun (WGS) entry which is preliminary data.</text>
</comment>
<organism evidence="8 9">
    <name type="scientific">Carboxylicivirga linearis</name>
    <dbReference type="NCBI Taxonomy" id="1628157"/>
    <lineage>
        <taxon>Bacteria</taxon>
        <taxon>Pseudomonadati</taxon>
        <taxon>Bacteroidota</taxon>
        <taxon>Bacteroidia</taxon>
        <taxon>Marinilabiliales</taxon>
        <taxon>Marinilabiliaceae</taxon>
        <taxon>Carboxylicivirga</taxon>
    </lineage>
</organism>
<comment type="catalytic activity">
    <reaction evidence="7">
        <text>[protein]-L-isoaspartate + S-adenosyl-L-methionine = [protein]-L-isoaspartate alpha-methyl ester + S-adenosyl-L-homocysteine</text>
        <dbReference type="Rhea" id="RHEA:12705"/>
        <dbReference type="Rhea" id="RHEA-COMP:12143"/>
        <dbReference type="Rhea" id="RHEA-COMP:12144"/>
        <dbReference type="ChEBI" id="CHEBI:57856"/>
        <dbReference type="ChEBI" id="CHEBI:59789"/>
        <dbReference type="ChEBI" id="CHEBI:90596"/>
        <dbReference type="ChEBI" id="CHEBI:90598"/>
        <dbReference type="EC" id="2.1.1.77"/>
    </reaction>
</comment>
<name>A0ABS5JWH4_9BACT</name>
<dbReference type="GO" id="GO:0004719">
    <property type="term" value="F:protein-L-isoaspartate (D-aspartate) O-methyltransferase activity"/>
    <property type="evidence" value="ECO:0007669"/>
    <property type="project" value="UniProtKB-EC"/>
</dbReference>
<evidence type="ECO:0000313" key="8">
    <source>
        <dbReference type="EMBL" id="MBS2099261.1"/>
    </source>
</evidence>
<feature type="active site" evidence="7">
    <location>
        <position position="56"/>
    </location>
</feature>
<dbReference type="HAMAP" id="MF_00090">
    <property type="entry name" value="PIMT"/>
    <property type="match status" value="1"/>
</dbReference>
<evidence type="ECO:0000256" key="2">
    <source>
        <dbReference type="ARBA" id="ARBA00005369"/>
    </source>
</evidence>
<dbReference type="PANTHER" id="PTHR11579">
    <property type="entry name" value="PROTEIN-L-ISOASPARTATE O-METHYLTRANSFERASE"/>
    <property type="match status" value="1"/>
</dbReference>
<keyword evidence="5 7" id="KW-0808">Transferase</keyword>
<dbReference type="Pfam" id="PF01135">
    <property type="entry name" value="PCMT"/>
    <property type="match status" value="1"/>
</dbReference>
<evidence type="ECO:0000256" key="5">
    <source>
        <dbReference type="ARBA" id="ARBA00022679"/>
    </source>
</evidence>
<proteinExistence type="inferred from homology"/>
<evidence type="ECO:0000256" key="4">
    <source>
        <dbReference type="ARBA" id="ARBA00022603"/>
    </source>
</evidence>